<feature type="region of interest" description="Disordered" evidence="6">
    <location>
        <begin position="573"/>
        <end position="626"/>
    </location>
</feature>
<keyword evidence="5" id="KW-0175">Coiled coil</keyword>
<dbReference type="PROSITE" id="PS51265">
    <property type="entry name" value="ZF_DBF4"/>
    <property type="match status" value="1"/>
</dbReference>
<evidence type="ECO:0000256" key="3">
    <source>
        <dbReference type="ARBA" id="ARBA00022833"/>
    </source>
</evidence>
<protein>
    <recommendedName>
        <fullName evidence="7">DBF4-type domain-containing protein</fullName>
    </recommendedName>
</protein>
<dbReference type="FunFam" id="6.10.250.3410:FF:000001">
    <property type="entry name" value="Protein DBF4 homolog A"/>
    <property type="match status" value="1"/>
</dbReference>
<evidence type="ECO:0000313" key="8">
    <source>
        <dbReference type="EMBL" id="ODV58410.1"/>
    </source>
</evidence>
<feature type="compositionally biased region" description="Low complexity" evidence="6">
    <location>
        <begin position="590"/>
        <end position="620"/>
    </location>
</feature>
<dbReference type="STRING" id="1344418.A0A1D2V9T8"/>
<evidence type="ECO:0000256" key="2">
    <source>
        <dbReference type="ARBA" id="ARBA00022771"/>
    </source>
</evidence>
<feature type="region of interest" description="Disordered" evidence="6">
    <location>
        <begin position="390"/>
        <end position="417"/>
    </location>
</feature>
<feature type="region of interest" description="Disordered" evidence="6">
    <location>
        <begin position="193"/>
        <end position="262"/>
    </location>
</feature>
<dbReference type="InterPro" id="IPR036420">
    <property type="entry name" value="BRCT_dom_sf"/>
</dbReference>
<dbReference type="GO" id="GO:0003676">
    <property type="term" value="F:nucleic acid binding"/>
    <property type="evidence" value="ECO:0007669"/>
    <property type="project" value="InterPro"/>
</dbReference>
<name>A0A1D2V9T8_9ASCO</name>
<dbReference type="Pfam" id="PF22437">
    <property type="entry name" value="DBF4_BRCT"/>
    <property type="match status" value="1"/>
</dbReference>
<dbReference type="SMART" id="SM00586">
    <property type="entry name" value="ZnF_DBF"/>
    <property type="match status" value="1"/>
</dbReference>
<reference evidence="9" key="1">
    <citation type="submission" date="2016-05" db="EMBL/GenBank/DDBJ databases">
        <title>Comparative genomics of biotechnologically important yeasts.</title>
        <authorList>
            <consortium name="DOE Joint Genome Institute"/>
            <person name="Riley R."/>
            <person name="Haridas S."/>
            <person name="Wolfe K.H."/>
            <person name="Lopes M.R."/>
            <person name="Hittinger C.T."/>
            <person name="Goker M."/>
            <person name="Salamov A."/>
            <person name="Wisecaver J."/>
            <person name="Long T.M."/>
            <person name="Aerts A.L."/>
            <person name="Barry K."/>
            <person name="Choi C."/>
            <person name="Clum A."/>
            <person name="Coughlan A.Y."/>
            <person name="Deshpande S."/>
            <person name="Douglass A.P."/>
            <person name="Hanson S.J."/>
            <person name="Klenk H.-P."/>
            <person name="Labutti K."/>
            <person name="Lapidus A."/>
            <person name="Lindquist E."/>
            <person name="Lipzen A."/>
            <person name="Meier-Kolthoff J.P."/>
            <person name="Ohm R.A."/>
            <person name="Otillar R.P."/>
            <person name="Pangilinan J."/>
            <person name="Peng Y."/>
            <person name="Rokas A."/>
            <person name="Rosa C.A."/>
            <person name="Scheuner C."/>
            <person name="Sibirny A.A."/>
            <person name="Slot J.C."/>
            <person name="Stielow J.B."/>
            <person name="Sun H."/>
            <person name="Kurtzman C.P."/>
            <person name="Blackwell M."/>
            <person name="Grigoriev I.V."/>
            <person name="Jeffries T.W."/>
        </authorList>
    </citation>
    <scope>NUCLEOTIDE SEQUENCE [LARGE SCALE GENOMIC DNA]</scope>
    <source>
        <strain evidence="9">DSM 1968</strain>
    </source>
</reference>
<dbReference type="GO" id="GO:0005634">
    <property type="term" value="C:nucleus"/>
    <property type="evidence" value="ECO:0007669"/>
    <property type="project" value="UniProtKB-ARBA"/>
</dbReference>
<feature type="domain" description="DBF4-type" evidence="7">
    <location>
        <begin position="626"/>
        <end position="675"/>
    </location>
</feature>
<dbReference type="Pfam" id="PF08630">
    <property type="entry name" value="Dfp1_Him1_M"/>
    <property type="match status" value="1"/>
</dbReference>
<dbReference type="GeneID" id="30965732"/>
<evidence type="ECO:0000256" key="1">
    <source>
        <dbReference type="ARBA" id="ARBA00022723"/>
    </source>
</evidence>
<evidence type="ECO:0000256" key="4">
    <source>
        <dbReference type="PROSITE-ProRule" id="PRU00600"/>
    </source>
</evidence>
<dbReference type="OrthoDB" id="21380at2759"/>
<dbReference type="AlphaFoldDB" id="A0A1D2V9T8"/>
<feature type="compositionally biased region" description="Low complexity" evidence="6">
    <location>
        <begin position="392"/>
        <end position="407"/>
    </location>
</feature>
<dbReference type="FunCoup" id="A0A1D2V9T8">
    <property type="interactions" value="153"/>
</dbReference>
<feature type="compositionally biased region" description="Low complexity" evidence="6">
    <location>
        <begin position="210"/>
        <end position="221"/>
    </location>
</feature>
<dbReference type="GO" id="GO:0008270">
    <property type="term" value="F:zinc ion binding"/>
    <property type="evidence" value="ECO:0007669"/>
    <property type="project" value="UniProtKB-KW"/>
</dbReference>
<dbReference type="InterPro" id="IPR055116">
    <property type="entry name" value="DBF4_BRCT"/>
</dbReference>
<dbReference type="InterPro" id="IPR013939">
    <property type="entry name" value="Regulatory_Dfp1/Him1"/>
</dbReference>
<dbReference type="InterPro" id="IPR006572">
    <property type="entry name" value="Znf_DBF"/>
</dbReference>
<keyword evidence="3" id="KW-0862">Zinc</keyword>
<keyword evidence="1" id="KW-0479">Metal-binding</keyword>
<proteinExistence type="predicted"/>
<gene>
    <name evidence="8" type="ORF">ASCRUDRAFT_72592</name>
</gene>
<feature type="region of interest" description="Disordered" evidence="6">
    <location>
        <begin position="346"/>
        <end position="366"/>
    </location>
</feature>
<evidence type="ECO:0000313" key="9">
    <source>
        <dbReference type="Proteomes" id="UP000095038"/>
    </source>
</evidence>
<keyword evidence="2 4" id="KW-0863">Zinc-finger</keyword>
<dbReference type="EMBL" id="KV454492">
    <property type="protein sequence ID" value="ODV58410.1"/>
    <property type="molecule type" value="Genomic_DNA"/>
</dbReference>
<evidence type="ECO:0000256" key="6">
    <source>
        <dbReference type="SAM" id="MobiDB-lite"/>
    </source>
</evidence>
<dbReference type="Pfam" id="PF07535">
    <property type="entry name" value="zf-DBF"/>
    <property type="match status" value="1"/>
</dbReference>
<dbReference type="InParanoid" id="A0A1D2V9T8"/>
<feature type="compositionally biased region" description="Basic and acidic residues" evidence="6">
    <location>
        <begin position="193"/>
        <end position="209"/>
    </location>
</feature>
<dbReference type="Gene3D" id="6.10.250.3410">
    <property type="entry name" value="DBF zinc finger"/>
    <property type="match status" value="1"/>
</dbReference>
<dbReference type="Proteomes" id="UP000095038">
    <property type="component" value="Unassembled WGS sequence"/>
</dbReference>
<dbReference type="RefSeq" id="XP_020044717.1">
    <property type="nucleotide sequence ID" value="XM_020192096.1"/>
</dbReference>
<organism evidence="8 9">
    <name type="scientific">Ascoidea rubescens DSM 1968</name>
    <dbReference type="NCBI Taxonomy" id="1344418"/>
    <lineage>
        <taxon>Eukaryota</taxon>
        <taxon>Fungi</taxon>
        <taxon>Dikarya</taxon>
        <taxon>Ascomycota</taxon>
        <taxon>Saccharomycotina</taxon>
        <taxon>Saccharomycetes</taxon>
        <taxon>Ascoideaceae</taxon>
        <taxon>Ascoidea</taxon>
    </lineage>
</organism>
<dbReference type="InterPro" id="IPR038545">
    <property type="entry name" value="Znf_DBF_sf"/>
</dbReference>
<feature type="compositionally biased region" description="Polar residues" evidence="6">
    <location>
        <begin position="346"/>
        <end position="357"/>
    </location>
</feature>
<accession>A0A1D2V9T8</accession>
<evidence type="ECO:0000256" key="5">
    <source>
        <dbReference type="SAM" id="Coils"/>
    </source>
</evidence>
<sequence length="680" mass="78533">MSHSIIYFDTSNLKSISSNFERKMLNKKREIIKLHFLKLGSKINEFFDLNYVTIIITTRDYQKNSIYPKTDIFHHASKMKVWNLEKSFRFLKNLSEIPSNFKSFYDYITSKSQNYLKNLQLSSLLKNENLLTNNNPNNTITNNNNNNNKNKNDNPSTNNNFHFFSCPFIFSYDLKHRFRPIIIREWNDEFNDDKEKETRTNEKISKTENENNNNNNNQNQDDNGDNDDNEKTDPWPKLYASTNGRSPFLPDPSSTYSIKRQKERKRQMILKREYRQKLVQVSNFDYIPSTIFSEILSNLSNFDSNIVTILSTEDSENSILIQIQNQNQNQNSDKNVNFHLNTNINPNIVSDSNTNPDSNSGANSNAKINSNSILIKNKILSKTNDKVTNQYNASNLSGSNSNISNSSIPRKRSRDENLKESIKNELKQHIKLTPSKISKISNQDLNLTQNFKKHSFFEIAESGVNQSTSTIRISTNTSTQQPNTNNPYSYKVGNGLGPNVSQVQSKEFNSLKRKLFEKKRVKELKNDKKAIKKQETNISKENIFNQIIHNNKCKIDNNDAAVVLTKDNKTAEVNNPNENIDSKEIKNKTNKTNSTNNKNVNINNNNNNNSKPNAKITKTQGKGGGTNKRDGYCENCRVKYDDFEEHISTSNHKKFAENDKNFNDIDSLIDHLRRKQMVLI</sequence>
<feature type="coiled-coil region" evidence="5">
    <location>
        <begin position="514"/>
        <end position="541"/>
    </location>
</feature>
<dbReference type="Gene3D" id="3.40.50.10190">
    <property type="entry name" value="BRCT domain"/>
    <property type="match status" value="1"/>
</dbReference>
<keyword evidence="9" id="KW-1185">Reference proteome</keyword>
<feature type="region of interest" description="Disordered" evidence="6">
    <location>
        <begin position="130"/>
        <end position="156"/>
    </location>
</feature>
<evidence type="ECO:0000259" key="7">
    <source>
        <dbReference type="PROSITE" id="PS51265"/>
    </source>
</evidence>